<dbReference type="InterPro" id="IPR022385">
    <property type="entry name" value="Rhs_assc_core"/>
</dbReference>
<feature type="compositionally biased region" description="Basic and acidic residues" evidence="1">
    <location>
        <begin position="760"/>
        <end position="770"/>
    </location>
</feature>
<evidence type="ECO:0000313" key="2">
    <source>
        <dbReference type="EMBL" id="MCC9628302.1"/>
    </source>
</evidence>
<dbReference type="EMBL" id="JAJKFT010000004">
    <property type="protein sequence ID" value="MCC9628302.1"/>
    <property type="molecule type" value="Genomic_DNA"/>
</dbReference>
<evidence type="ECO:0000256" key="1">
    <source>
        <dbReference type="SAM" id="MobiDB-lite"/>
    </source>
</evidence>
<dbReference type="PANTHER" id="PTHR32305">
    <property type="match status" value="1"/>
</dbReference>
<feature type="compositionally biased region" description="Polar residues" evidence="1">
    <location>
        <begin position="659"/>
        <end position="673"/>
    </location>
</feature>
<dbReference type="Gene3D" id="2.180.10.10">
    <property type="entry name" value="RHS repeat-associated core"/>
    <property type="match status" value="1"/>
</dbReference>
<comment type="caution">
    <text evidence="2">The sequence shown here is derived from an EMBL/GenBank/DDBJ whole genome shotgun (WGS) entry which is preliminary data.</text>
</comment>
<dbReference type="NCBIfam" id="TIGR03696">
    <property type="entry name" value="Rhs_assc_core"/>
    <property type="match status" value="1"/>
</dbReference>
<dbReference type="Proteomes" id="UP001139103">
    <property type="component" value="Unassembled WGS sequence"/>
</dbReference>
<dbReference type="InterPro" id="IPR050708">
    <property type="entry name" value="T6SS_VgrG/RHS"/>
</dbReference>
<proteinExistence type="predicted"/>
<dbReference type="PANTHER" id="PTHR32305:SF15">
    <property type="entry name" value="PROTEIN RHSA-RELATED"/>
    <property type="match status" value="1"/>
</dbReference>
<accession>A0A9X1SFX7</accession>
<keyword evidence="3" id="KW-1185">Reference proteome</keyword>
<reference evidence="2" key="1">
    <citation type="submission" date="2021-11" db="EMBL/GenBank/DDBJ databases">
        <title>Genome sequence.</title>
        <authorList>
            <person name="Sun Q."/>
        </authorList>
    </citation>
    <scope>NUCLEOTIDE SEQUENCE</scope>
    <source>
        <strain evidence="2">JC732</strain>
    </source>
</reference>
<evidence type="ECO:0008006" key="4">
    <source>
        <dbReference type="Google" id="ProtNLM"/>
    </source>
</evidence>
<dbReference type="AlphaFoldDB" id="A0A9X1SFX7"/>
<feature type="region of interest" description="Disordered" evidence="1">
    <location>
        <begin position="655"/>
        <end position="680"/>
    </location>
</feature>
<sequence length="784" mass="84994">MTNVEARMTKTGPGKIGPDPKRFFLQGWPTQSPRDWAGRAATRCRAIRQDPSVAFAQQTGVLTLTLSDGRTLTYDLLYNAPDAEITLTLDGSEVSTSDKLAFGLTGEGQSVNKSLVIANNSANTLYLADWDIPAGFSIANLAGLASIAPNSTATLAITLNAMIPGLNSGTLQFVTNDDNESAFSIALSGFVTSDGDGQSVVAGYTYSYDVGNRLTGSTVYGHSTEDAAYSYDATNQITAADRSGSANDESFTYDDNGNRIDGSKVIGDNNQILSDGTYTYGYDDEGNIVLRTNIADGSYAVYEWDYRNRLTSVTDYDVSDVKQQQVVYGYDAFNNLISRDFDSDGDGTFDVSGYFIYDNGQILLQLDSSGDVDHRMLWGPMVDQILADENGAGDVSWMLTDHQNTVRDVVQYDDVNDMATIVNHIAYNVVGEITSQTDDSLDTLPFHYTARYFDEATGLQYNTNRWYNAELSRWMSQDPIGFAAGDANLYRYVGNAHLNGVDPSGLYVFPGILDPDSPGAPPLPPLTPVEEMMLIANRPGGIYNDEKNYRDLVNFIAKHHIQTSSGSWGLDRTVFDAAVNELARQNKEARPNEWYWLIHCMTDMKLADHVTQETRRITGAPLVTPAEEARIAIANGSELGPDVAVVVLGRLGTNGGRCPSSSTSNRTPKNTPPSKKEMVPQKAQLQQAKARNAAKLPNGYWDSGKRVFPTKTNSGLSGNALAAEQKEFFKKGLAAGTDSGILRGQASEAGYERLGGTGRPGDRLTDPSAEKALQDAISEILGGK</sequence>
<feature type="region of interest" description="Disordered" evidence="1">
    <location>
        <begin position="1"/>
        <end position="21"/>
    </location>
</feature>
<organism evidence="2 3">
    <name type="scientific">Blastopirellula sediminis</name>
    <dbReference type="NCBI Taxonomy" id="2894196"/>
    <lineage>
        <taxon>Bacteria</taxon>
        <taxon>Pseudomonadati</taxon>
        <taxon>Planctomycetota</taxon>
        <taxon>Planctomycetia</taxon>
        <taxon>Pirellulales</taxon>
        <taxon>Pirellulaceae</taxon>
        <taxon>Blastopirellula</taxon>
    </lineage>
</organism>
<dbReference type="RefSeq" id="WP_230217447.1">
    <property type="nucleotide sequence ID" value="NZ_JAJKFT010000004.1"/>
</dbReference>
<protein>
    <recommendedName>
        <fullName evidence="4">RHS repeat-associated core domain-containing protein</fullName>
    </recommendedName>
</protein>
<gene>
    <name evidence="2" type="ORF">LOC68_07835</name>
</gene>
<feature type="region of interest" description="Disordered" evidence="1">
    <location>
        <begin position="739"/>
        <end position="770"/>
    </location>
</feature>
<evidence type="ECO:0000313" key="3">
    <source>
        <dbReference type="Proteomes" id="UP001139103"/>
    </source>
</evidence>
<name>A0A9X1SFX7_9BACT</name>